<proteinExistence type="predicted"/>
<evidence type="ECO:0000313" key="2">
    <source>
        <dbReference type="Proteomes" id="UP000051298"/>
    </source>
</evidence>
<sequence>MAVILPFDASAFTEMPRFAPLVVVFAGKPLRNGNFSALNFH</sequence>
<reference evidence="1 2" key="1">
    <citation type="submission" date="2015-09" db="EMBL/GenBank/DDBJ databases">
        <authorList>
            <consortium name="Swine Surveillance"/>
        </authorList>
    </citation>
    <scope>NUCLEOTIDE SEQUENCE [LARGE SCALE GENOMIC DNA]</scope>
    <source>
        <strain evidence="1 2">CECT 5294</strain>
    </source>
</reference>
<dbReference type="Proteomes" id="UP000051298">
    <property type="component" value="Unassembled WGS sequence"/>
</dbReference>
<protein>
    <submittedName>
        <fullName evidence="1">Uncharacterized protein</fullName>
    </submittedName>
</protein>
<dbReference type="EMBL" id="CYRX01000025">
    <property type="protein sequence ID" value="CUH60353.1"/>
    <property type="molecule type" value="Genomic_DNA"/>
</dbReference>
<dbReference type="AlphaFoldDB" id="A0A0P1EZ34"/>
<name>A0A0P1EZ34_9RHOB</name>
<evidence type="ECO:0000313" key="1">
    <source>
        <dbReference type="EMBL" id="CUH60353.1"/>
    </source>
</evidence>
<gene>
    <name evidence="1" type="ORF">THS5294_01642</name>
</gene>
<accession>A0A0P1EZ34</accession>
<organism evidence="1 2">
    <name type="scientific">Thalassobacter stenotrophicus</name>
    <dbReference type="NCBI Taxonomy" id="266809"/>
    <lineage>
        <taxon>Bacteria</taxon>
        <taxon>Pseudomonadati</taxon>
        <taxon>Pseudomonadota</taxon>
        <taxon>Alphaproteobacteria</taxon>
        <taxon>Rhodobacterales</taxon>
        <taxon>Roseobacteraceae</taxon>
        <taxon>Thalassobacter</taxon>
    </lineage>
</organism>